<evidence type="ECO:0000313" key="5">
    <source>
        <dbReference type="Proteomes" id="UP000095649"/>
    </source>
</evidence>
<dbReference type="Gene3D" id="1.10.3120.10">
    <property type="entry name" value="Trigger factor, C-terminal domain"/>
    <property type="match status" value="1"/>
</dbReference>
<dbReference type="InterPro" id="IPR037041">
    <property type="entry name" value="Trigger_fac_C_sf"/>
</dbReference>
<gene>
    <name evidence="4" type="ORF">ERS852582_02410</name>
</gene>
<dbReference type="GO" id="GO:0015031">
    <property type="term" value="P:protein transport"/>
    <property type="evidence" value="ECO:0007669"/>
    <property type="project" value="InterPro"/>
</dbReference>
<reference evidence="4 5" key="1">
    <citation type="submission" date="2015-09" db="EMBL/GenBank/DDBJ databases">
        <authorList>
            <consortium name="Pathogen Informatics"/>
        </authorList>
    </citation>
    <scope>NUCLEOTIDE SEQUENCE [LARGE SCALE GENOMIC DNA]</scope>
    <source>
        <strain evidence="4 5">2789STDY5834970</strain>
    </source>
</reference>
<dbReference type="RefSeq" id="WP_055186745.1">
    <property type="nucleotide sequence ID" value="NZ_CYXN01000028.1"/>
</dbReference>
<dbReference type="OrthoDB" id="1860466at2"/>
<evidence type="ECO:0000259" key="3">
    <source>
        <dbReference type="Pfam" id="PF05698"/>
    </source>
</evidence>
<dbReference type="InterPro" id="IPR008880">
    <property type="entry name" value="Trigger_fac_C"/>
</dbReference>
<proteinExistence type="predicted"/>
<evidence type="ECO:0000256" key="2">
    <source>
        <dbReference type="ARBA" id="ARBA00023235"/>
    </source>
</evidence>
<dbReference type="EMBL" id="CYXN01000028">
    <property type="protein sequence ID" value="CUN19997.1"/>
    <property type="molecule type" value="Genomic_DNA"/>
</dbReference>
<dbReference type="GO" id="GO:0003755">
    <property type="term" value="F:peptidyl-prolyl cis-trans isomerase activity"/>
    <property type="evidence" value="ECO:0007669"/>
    <property type="project" value="UniProtKB-KW"/>
</dbReference>
<name>A0A173V152_9FIRM</name>
<keyword evidence="1" id="KW-0697">Rotamase</keyword>
<keyword evidence="2" id="KW-0413">Isomerase</keyword>
<accession>A0A173V152</accession>
<dbReference type="Proteomes" id="UP000095649">
    <property type="component" value="Unassembled WGS sequence"/>
</dbReference>
<dbReference type="GO" id="GO:0006457">
    <property type="term" value="P:protein folding"/>
    <property type="evidence" value="ECO:0007669"/>
    <property type="project" value="InterPro"/>
</dbReference>
<dbReference type="SUPFAM" id="SSF109998">
    <property type="entry name" value="Triger factor/SurA peptide-binding domain-like"/>
    <property type="match status" value="1"/>
</dbReference>
<dbReference type="Pfam" id="PF05698">
    <property type="entry name" value="Trigger_C"/>
    <property type="match status" value="1"/>
</dbReference>
<dbReference type="InterPro" id="IPR027304">
    <property type="entry name" value="Trigger_fact/SurA_dom_sf"/>
</dbReference>
<evidence type="ECO:0000256" key="1">
    <source>
        <dbReference type="ARBA" id="ARBA00023110"/>
    </source>
</evidence>
<organism evidence="4 5">
    <name type="scientific">Faecalibacterium prausnitzii</name>
    <dbReference type="NCBI Taxonomy" id="853"/>
    <lineage>
        <taxon>Bacteria</taxon>
        <taxon>Bacillati</taxon>
        <taxon>Bacillota</taxon>
        <taxon>Clostridia</taxon>
        <taxon>Eubacteriales</taxon>
        <taxon>Oscillospiraceae</taxon>
        <taxon>Faecalibacterium</taxon>
    </lineage>
</organism>
<protein>
    <submittedName>
        <fullName evidence="4">Trigger factor</fullName>
    </submittedName>
</protein>
<evidence type="ECO:0000313" key="4">
    <source>
        <dbReference type="EMBL" id="CUN19997.1"/>
    </source>
</evidence>
<feature type="domain" description="Trigger factor C-terminal" evidence="3">
    <location>
        <begin position="146"/>
        <end position="270"/>
    </location>
</feature>
<dbReference type="AlphaFoldDB" id="A0A173V152"/>
<sequence length="317" mass="35638">MKLEHFGMAEPGDCRLVFTASAEELAAALAKEQAASDAPQNEEELLTAAVNRTILEGFDPLYRQLVREQQLVPVTDPDFELLAVNKAEGFRAGAQFYALPPLELGRDTGFVQAIEPHPLRRLTIELEINRSYGDEERAADAAGKAALRDRVTRELYAKRCAQARDRAEKELVWQLGDEVTGPVPKRLEAGNYFAEQRQFNLSLQANGVNFDQFLAVRGQTVEQFRQWLHRQAERKLRSWLGLLLVAEREGLQPTEAEVNAALADWDEKLDGERTFPANDTRKVRQRLARAKATTFVVEHSTLTPPPAEPLVQEPEAK</sequence>